<organism evidence="2 3">
    <name type="scientific">Ambispora gerdemannii</name>
    <dbReference type="NCBI Taxonomy" id="144530"/>
    <lineage>
        <taxon>Eukaryota</taxon>
        <taxon>Fungi</taxon>
        <taxon>Fungi incertae sedis</taxon>
        <taxon>Mucoromycota</taxon>
        <taxon>Glomeromycotina</taxon>
        <taxon>Glomeromycetes</taxon>
        <taxon>Archaeosporales</taxon>
        <taxon>Ambisporaceae</taxon>
        <taxon>Ambispora</taxon>
    </lineage>
</organism>
<evidence type="ECO:0000313" key="3">
    <source>
        <dbReference type="Proteomes" id="UP000789831"/>
    </source>
</evidence>
<keyword evidence="3" id="KW-1185">Reference proteome</keyword>
<evidence type="ECO:0000256" key="1">
    <source>
        <dbReference type="SAM" id="MobiDB-lite"/>
    </source>
</evidence>
<protein>
    <submittedName>
        <fullName evidence="2">5788_t:CDS:1</fullName>
    </submittedName>
</protein>
<reference evidence="2" key="1">
    <citation type="submission" date="2021-06" db="EMBL/GenBank/DDBJ databases">
        <authorList>
            <person name="Kallberg Y."/>
            <person name="Tangrot J."/>
            <person name="Rosling A."/>
        </authorList>
    </citation>
    <scope>NUCLEOTIDE SEQUENCE</scope>
    <source>
        <strain evidence="2">MT106</strain>
    </source>
</reference>
<comment type="caution">
    <text evidence="2">The sequence shown here is derived from an EMBL/GenBank/DDBJ whole genome shotgun (WGS) entry which is preliminary data.</text>
</comment>
<proteinExistence type="predicted"/>
<name>A0A9N9AVC9_9GLOM</name>
<dbReference type="Proteomes" id="UP000789831">
    <property type="component" value="Unassembled WGS sequence"/>
</dbReference>
<gene>
    <name evidence="2" type="ORF">AGERDE_LOCUS6243</name>
</gene>
<dbReference type="AlphaFoldDB" id="A0A9N9AVC9"/>
<dbReference type="EMBL" id="CAJVPL010000942">
    <property type="protein sequence ID" value="CAG8542186.1"/>
    <property type="molecule type" value="Genomic_DNA"/>
</dbReference>
<feature type="region of interest" description="Disordered" evidence="1">
    <location>
        <begin position="1"/>
        <end position="22"/>
    </location>
</feature>
<dbReference type="Gene3D" id="2.60.270.60">
    <property type="match status" value="1"/>
</dbReference>
<dbReference type="OrthoDB" id="1681166at2759"/>
<sequence>MQQAQPPLTKAQSPLPPQPSTIPQFVVLHDKLQQSWKHPFVHYVFEDEPFPPHTVPKDHCIIVEFAQDGETVKQVYSQSHKFQVTNYKISSTPTFGGGKESGGGGGAPAASLMLTIEGMSAGKPADTLALSPNPFSYREEMDQTSTNMFGLDELLSDFQKRNDLLRQILGSTKNSTIER</sequence>
<accession>A0A9N9AVC9</accession>
<feature type="compositionally biased region" description="Polar residues" evidence="1">
    <location>
        <begin position="1"/>
        <end position="12"/>
    </location>
</feature>
<evidence type="ECO:0000313" key="2">
    <source>
        <dbReference type="EMBL" id="CAG8542186.1"/>
    </source>
</evidence>